<dbReference type="InterPro" id="IPR009574">
    <property type="entry name" value="DUF1189"/>
</dbReference>
<evidence type="ECO:0000256" key="1">
    <source>
        <dbReference type="SAM" id="Phobius"/>
    </source>
</evidence>
<dbReference type="Proteomes" id="UP000322139">
    <property type="component" value="Unassembled WGS sequence"/>
</dbReference>
<organism evidence="2 3">
    <name type="scientific">Bacillus infantis</name>
    <dbReference type="NCBI Taxonomy" id="324767"/>
    <lineage>
        <taxon>Bacteria</taxon>
        <taxon>Bacillati</taxon>
        <taxon>Bacillota</taxon>
        <taxon>Bacilli</taxon>
        <taxon>Bacillales</taxon>
        <taxon>Bacillaceae</taxon>
        <taxon>Bacillus</taxon>
    </lineage>
</organism>
<feature type="transmembrane region" description="Helical" evidence="1">
    <location>
        <begin position="177"/>
        <end position="194"/>
    </location>
</feature>
<gene>
    <name evidence="2" type="ORF">FZD51_20620</name>
</gene>
<dbReference type="AlphaFoldDB" id="A0A5D4R242"/>
<accession>A0A5D4R242</accession>
<dbReference type="Pfam" id="PF06691">
    <property type="entry name" value="DUF1189"/>
    <property type="match status" value="1"/>
</dbReference>
<feature type="transmembrane region" description="Helical" evidence="1">
    <location>
        <begin position="230"/>
        <end position="247"/>
    </location>
</feature>
<evidence type="ECO:0000313" key="2">
    <source>
        <dbReference type="EMBL" id="TYS44281.1"/>
    </source>
</evidence>
<keyword evidence="1" id="KW-1133">Transmembrane helix</keyword>
<reference evidence="2 3" key="1">
    <citation type="submission" date="2019-08" db="EMBL/GenBank/DDBJ databases">
        <title>Bacillus genomes from the desert of Cuatro Cienegas, Coahuila.</title>
        <authorList>
            <person name="Olmedo-Alvarez G."/>
        </authorList>
    </citation>
    <scope>NUCLEOTIDE SEQUENCE [LARGE SCALE GENOMIC DNA]</scope>
    <source>
        <strain evidence="2 3">CH446_14T</strain>
    </source>
</reference>
<name>A0A5D4R242_9BACI</name>
<feature type="transmembrane region" description="Helical" evidence="1">
    <location>
        <begin position="29"/>
        <end position="52"/>
    </location>
</feature>
<comment type="caution">
    <text evidence="2">The sequence shown here is derived from an EMBL/GenBank/DDBJ whole genome shotgun (WGS) entry which is preliminary data.</text>
</comment>
<feature type="transmembrane region" description="Helical" evidence="1">
    <location>
        <begin position="206"/>
        <end position="224"/>
    </location>
</feature>
<keyword evidence="1" id="KW-0812">Transmembrane</keyword>
<evidence type="ECO:0000313" key="3">
    <source>
        <dbReference type="Proteomes" id="UP000322139"/>
    </source>
</evidence>
<sequence length="257" mass="28574">MNVFKQFFKSLYSPRDIAAFRFQGIGKTILYVFLLTLLSVLPTIFYFSTAIMSGADAARESLAEDIPDFTIENGELNSDQKAPIIINKNSFTIVFDSTGTANEEELADSDMALAMLKDEFMFVAGGQVQTYSYSMAGDLTLTKEDAVSFLDSIDSVLVIFIIIMALVIYLFSTAVKFIEVSVLALIGLLLRSIAGRRLQYRHLWRMAAYSVTLPTVFFAVMGALQTNVPSGFMINWFVSIIILMLAIKEVPVPKSKQ</sequence>
<proteinExistence type="predicted"/>
<dbReference type="EMBL" id="VTER01000012">
    <property type="protein sequence ID" value="TYS44281.1"/>
    <property type="molecule type" value="Genomic_DNA"/>
</dbReference>
<keyword evidence="1" id="KW-0472">Membrane</keyword>
<protein>
    <submittedName>
        <fullName evidence="2">DUF1189 domain-containing protein</fullName>
    </submittedName>
</protein>
<dbReference type="RefSeq" id="WP_148976481.1">
    <property type="nucleotide sequence ID" value="NZ_JBNIKT010000006.1"/>
</dbReference>